<gene>
    <name evidence="3" type="ORF">GTZ99_04160</name>
</gene>
<dbReference type="PANTHER" id="PTHR30204:SF15">
    <property type="entry name" value="BLL5018 PROTEIN"/>
    <property type="match status" value="1"/>
</dbReference>
<dbReference type="CDD" id="cd04765">
    <property type="entry name" value="HTH_MlrA-like_sg2"/>
    <property type="match status" value="1"/>
</dbReference>
<dbReference type="PANTHER" id="PTHR30204">
    <property type="entry name" value="REDOX-CYCLING DRUG-SENSING TRANSCRIPTIONAL ACTIVATOR SOXR"/>
    <property type="match status" value="1"/>
</dbReference>
<protein>
    <submittedName>
        <fullName evidence="3">MerR family transcriptional regulator</fullName>
    </submittedName>
</protein>
<proteinExistence type="predicted"/>
<dbReference type="Proteomes" id="UP000753724">
    <property type="component" value="Unassembled WGS sequence"/>
</dbReference>
<dbReference type="InterPro" id="IPR000551">
    <property type="entry name" value="MerR-type_HTH_dom"/>
</dbReference>
<evidence type="ECO:0000313" key="3">
    <source>
        <dbReference type="EMBL" id="NBC35748.1"/>
    </source>
</evidence>
<dbReference type="PROSITE" id="PS50937">
    <property type="entry name" value="HTH_MERR_2"/>
    <property type="match status" value="1"/>
</dbReference>
<keyword evidence="1" id="KW-0238">DNA-binding</keyword>
<accession>A0ABW9XB49</accession>
<evidence type="ECO:0000259" key="2">
    <source>
        <dbReference type="PROSITE" id="PS50937"/>
    </source>
</evidence>
<reference evidence="4" key="1">
    <citation type="submission" date="2020-01" db="EMBL/GenBank/DDBJ databases">
        <title>Sphingomonas sp. strain CSW-10.</title>
        <authorList>
            <person name="Chen W.-M."/>
        </authorList>
    </citation>
    <scope>NUCLEOTIDE SEQUENCE [LARGE SCALE GENOMIC DNA]</scope>
    <source>
        <strain evidence="4">FSY-8</strain>
    </source>
</reference>
<evidence type="ECO:0000256" key="1">
    <source>
        <dbReference type="ARBA" id="ARBA00023125"/>
    </source>
</evidence>
<evidence type="ECO:0000313" key="4">
    <source>
        <dbReference type="Proteomes" id="UP000753724"/>
    </source>
</evidence>
<sequence length="156" mass="17683">MDGKLPSAFRTIGEVSRALMLKPHVLRYWEEQFPMLRPVKRAGGRRLYRPQDVTLLALIDRLVHTQGYTLRGARQWLEGEGRDLWSKRHAGRLATEVAEPAPEVAMPQRSEPITVSAAVLTPAPMPAQPVRDDRLLQEMRQLRARLAQALSSDEGR</sequence>
<keyword evidence="4" id="KW-1185">Reference proteome</keyword>
<dbReference type="Gene3D" id="1.10.1660.10">
    <property type="match status" value="1"/>
</dbReference>
<dbReference type="InterPro" id="IPR009061">
    <property type="entry name" value="DNA-bd_dom_put_sf"/>
</dbReference>
<organism evidence="3 4">
    <name type="scientific">Novosphingobium ovatum</name>
    <dbReference type="NCBI Taxonomy" id="1908523"/>
    <lineage>
        <taxon>Bacteria</taxon>
        <taxon>Pseudomonadati</taxon>
        <taxon>Pseudomonadota</taxon>
        <taxon>Alphaproteobacteria</taxon>
        <taxon>Sphingomonadales</taxon>
        <taxon>Sphingomonadaceae</taxon>
        <taxon>Novosphingobium</taxon>
    </lineage>
</organism>
<dbReference type="SUPFAM" id="SSF46955">
    <property type="entry name" value="Putative DNA-binding domain"/>
    <property type="match status" value="1"/>
</dbReference>
<comment type="caution">
    <text evidence="3">The sequence shown here is derived from an EMBL/GenBank/DDBJ whole genome shotgun (WGS) entry which is preliminary data.</text>
</comment>
<dbReference type="Pfam" id="PF13411">
    <property type="entry name" value="MerR_1"/>
    <property type="match status" value="1"/>
</dbReference>
<dbReference type="EMBL" id="JAAAPO010000001">
    <property type="protein sequence ID" value="NBC35748.1"/>
    <property type="molecule type" value="Genomic_DNA"/>
</dbReference>
<feature type="domain" description="HTH merR-type" evidence="2">
    <location>
        <begin position="11"/>
        <end position="79"/>
    </location>
</feature>
<name>A0ABW9XB49_9SPHN</name>
<dbReference type="SMART" id="SM00422">
    <property type="entry name" value="HTH_MERR"/>
    <property type="match status" value="1"/>
</dbReference>
<dbReference type="InterPro" id="IPR047057">
    <property type="entry name" value="MerR_fam"/>
</dbReference>